<dbReference type="FunFam" id="3.30.1370.10:FF:000028">
    <property type="entry name" value="protein quaking isoform X2"/>
    <property type="match status" value="1"/>
</dbReference>
<dbReference type="Pfam" id="PF16544">
    <property type="entry name" value="STAR_dimer"/>
    <property type="match status" value="1"/>
</dbReference>
<dbReference type="AlphaFoldDB" id="A0A915A5H0"/>
<dbReference type="Gene3D" id="1.20.5.4010">
    <property type="match status" value="1"/>
</dbReference>
<dbReference type="InterPro" id="IPR036612">
    <property type="entry name" value="KH_dom_type_1_sf"/>
</dbReference>
<dbReference type="Pfam" id="PF22675">
    <property type="entry name" value="KH-I_KHDC4-BBP"/>
    <property type="match status" value="1"/>
</dbReference>
<dbReference type="SUPFAM" id="SSF54791">
    <property type="entry name" value="Eukaryotic type KH-domain (KH-domain type I)"/>
    <property type="match status" value="1"/>
</dbReference>
<name>A0A915A5H0_PARUN</name>
<proteinExistence type="predicted"/>
<evidence type="ECO:0000256" key="2">
    <source>
        <dbReference type="ARBA" id="ARBA00022884"/>
    </source>
</evidence>
<sequence length="321" mass="36529">MESPKSNSGCKIYKSFKQSQPKLLTHPEDSTVEYLVELLKERTQMNMFPRTFLHIERLIEEEINRVQLELFQFSFSVEKPTLPAPKGQPIVVQEKVYIPTKEHPDYNFVGRILGPRGMTAKQLEVETGCRIMVRGRGSMRDIGQEEKNRGKPNWEHLNDELHVLIQCEDTPNRAHLKLKGAVSEIKKLLIPTPFGKDDLKRKQLMELAIINGTYRPVNKIPLHNETLLGPVAVMPLAVHTPVWQSNLLLTPRNKSLRTPNFAYDFNMNSLAPSNVSARSFASKRRREPRPLFLSAAKPSIDATRNSDAESVKTAKSENSNV</sequence>
<keyword evidence="5" id="KW-1185">Reference proteome</keyword>
<evidence type="ECO:0000313" key="5">
    <source>
        <dbReference type="Proteomes" id="UP000887569"/>
    </source>
</evidence>
<feature type="domain" description="K Homology" evidence="4">
    <location>
        <begin position="90"/>
        <end position="190"/>
    </location>
</feature>
<accession>A0A915A5H0</accession>
<evidence type="ECO:0000256" key="1">
    <source>
        <dbReference type="ARBA" id="ARBA00022473"/>
    </source>
</evidence>
<evidence type="ECO:0000259" key="4">
    <source>
        <dbReference type="SMART" id="SM00322"/>
    </source>
</evidence>
<dbReference type="InterPro" id="IPR004087">
    <property type="entry name" value="KH_dom"/>
</dbReference>
<evidence type="ECO:0000313" key="6">
    <source>
        <dbReference type="WBParaSite" id="PgE125_g001_t06"/>
    </source>
</evidence>
<feature type="compositionally biased region" description="Basic and acidic residues" evidence="3">
    <location>
        <begin position="304"/>
        <end position="315"/>
    </location>
</feature>
<dbReference type="InterPro" id="IPR055256">
    <property type="entry name" value="KH_1_KHDC4/BBP-like"/>
</dbReference>
<evidence type="ECO:0000256" key="3">
    <source>
        <dbReference type="SAM" id="MobiDB-lite"/>
    </source>
</evidence>
<dbReference type="WBParaSite" id="PgE125_g001_t06">
    <property type="protein sequence ID" value="PgE125_g001_t06"/>
    <property type="gene ID" value="PgE125_g001"/>
</dbReference>
<organism evidence="5 6">
    <name type="scientific">Parascaris univalens</name>
    <name type="common">Nematode worm</name>
    <dbReference type="NCBI Taxonomy" id="6257"/>
    <lineage>
        <taxon>Eukaryota</taxon>
        <taxon>Metazoa</taxon>
        <taxon>Ecdysozoa</taxon>
        <taxon>Nematoda</taxon>
        <taxon>Chromadorea</taxon>
        <taxon>Rhabditida</taxon>
        <taxon>Spirurina</taxon>
        <taxon>Ascaridomorpha</taxon>
        <taxon>Ascaridoidea</taxon>
        <taxon>Ascarididae</taxon>
        <taxon>Parascaris</taxon>
    </lineage>
</organism>
<dbReference type="GO" id="GO:0048024">
    <property type="term" value="P:regulation of mRNA splicing, via spliceosome"/>
    <property type="evidence" value="ECO:0007669"/>
    <property type="project" value="TreeGrafter"/>
</dbReference>
<dbReference type="GO" id="GO:0003729">
    <property type="term" value="F:mRNA binding"/>
    <property type="evidence" value="ECO:0007669"/>
    <property type="project" value="TreeGrafter"/>
</dbReference>
<dbReference type="Gene3D" id="3.30.1370.10">
    <property type="entry name" value="K Homology domain, type 1"/>
    <property type="match status" value="1"/>
</dbReference>
<reference evidence="6" key="1">
    <citation type="submission" date="2022-11" db="UniProtKB">
        <authorList>
            <consortium name="WormBaseParasite"/>
        </authorList>
    </citation>
    <scope>IDENTIFICATION</scope>
</reference>
<dbReference type="InterPro" id="IPR045071">
    <property type="entry name" value="BBP-like"/>
</dbReference>
<keyword evidence="2" id="KW-0694">RNA-binding</keyword>
<dbReference type="SMART" id="SM00322">
    <property type="entry name" value="KH"/>
    <property type="match status" value="1"/>
</dbReference>
<dbReference type="Proteomes" id="UP000887569">
    <property type="component" value="Unplaced"/>
</dbReference>
<dbReference type="PANTHER" id="PTHR11208">
    <property type="entry name" value="RNA-BINDING PROTEIN RELATED"/>
    <property type="match status" value="1"/>
</dbReference>
<feature type="region of interest" description="Disordered" evidence="3">
    <location>
        <begin position="279"/>
        <end position="321"/>
    </location>
</feature>
<protein>
    <submittedName>
        <fullName evidence="6">K Homology domain-containing protein</fullName>
    </submittedName>
</protein>
<dbReference type="GO" id="GO:0005634">
    <property type="term" value="C:nucleus"/>
    <property type="evidence" value="ECO:0007669"/>
    <property type="project" value="TreeGrafter"/>
</dbReference>
<dbReference type="PANTHER" id="PTHR11208:SF125">
    <property type="entry name" value="KH DOMAIN-CONTAINING RNA-BINDING PROTEIN QKI"/>
    <property type="match status" value="1"/>
</dbReference>
<dbReference type="CDD" id="cd22383">
    <property type="entry name" value="KH-I_Hqk_like"/>
    <property type="match status" value="1"/>
</dbReference>
<keyword evidence="1" id="KW-0217">Developmental protein</keyword>
<dbReference type="InterPro" id="IPR032377">
    <property type="entry name" value="STAR_dimer"/>
</dbReference>